<dbReference type="EMBL" id="PEYO01000020">
    <property type="protein sequence ID" value="PIU03252.1"/>
    <property type="molecule type" value="Genomic_DNA"/>
</dbReference>
<dbReference type="Proteomes" id="UP000228996">
    <property type="component" value="Unassembled WGS sequence"/>
</dbReference>
<feature type="transmembrane region" description="Helical" evidence="1">
    <location>
        <begin position="12"/>
        <end position="30"/>
    </location>
</feature>
<organism evidence="2 3">
    <name type="scientific">Candidatus Shapirobacteria bacterium CG08_land_8_20_14_0_20_39_18</name>
    <dbReference type="NCBI Taxonomy" id="1974883"/>
    <lineage>
        <taxon>Bacteria</taxon>
        <taxon>Candidatus Shapironibacteriota</taxon>
    </lineage>
</organism>
<keyword evidence="1" id="KW-0812">Transmembrane</keyword>
<dbReference type="AlphaFoldDB" id="A0A2M6XC63"/>
<evidence type="ECO:0000256" key="1">
    <source>
        <dbReference type="SAM" id="Phobius"/>
    </source>
</evidence>
<proteinExistence type="predicted"/>
<accession>A0A2M6XC63</accession>
<keyword evidence="1" id="KW-1133">Transmembrane helix</keyword>
<keyword evidence="1" id="KW-0472">Membrane</keyword>
<comment type="caution">
    <text evidence="2">The sequence shown here is derived from an EMBL/GenBank/DDBJ whole genome shotgun (WGS) entry which is preliminary data.</text>
</comment>
<sequence length="152" mass="16602">MDGEQNKPTTKPIGFVFLLLGIATAVIFFAKQGLNVKLPKPNPFLTNNSSTNITPTPNQTSNVLITNANRDKTITLGKNWVVNLELRLNKMAKNLLAIDNNKVIAVTDSLKYNSTKDVFQATLKTLDSGKTNISITDPRVSAKVLSFTIAVE</sequence>
<protein>
    <submittedName>
        <fullName evidence="2">Uncharacterized protein</fullName>
    </submittedName>
</protein>
<evidence type="ECO:0000313" key="3">
    <source>
        <dbReference type="Proteomes" id="UP000228996"/>
    </source>
</evidence>
<evidence type="ECO:0000313" key="2">
    <source>
        <dbReference type="EMBL" id="PIU03252.1"/>
    </source>
</evidence>
<reference evidence="3" key="1">
    <citation type="submission" date="2017-09" db="EMBL/GenBank/DDBJ databases">
        <title>Depth-based differentiation of microbial function through sediment-hosted aquifers and enrichment of novel symbionts in the deep terrestrial subsurface.</title>
        <authorList>
            <person name="Probst A.J."/>
            <person name="Ladd B."/>
            <person name="Jarett J.K."/>
            <person name="Geller-Mcgrath D.E."/>
            <person name="Sieber C.M.K."/>
            <person name="Emerson J.B."/>
            <person name="Anantharaman K."/>
            <person name="Thomas B.C."/>
            <person name="Malmstrom R."/>
            <person name="Stieglmeier M."/>
            <person name="Klingl A."/>
            <person name="Woyke T."/>
            <person name="Ryan C.M."/>
            <person name="Banfield J.F."/>
        </authorList>
    </citation>
    <scope>NUCLEOTIDE SEQUENCE [LARGE SCALE GENOMIC DNA]</scope>
</reference>
<name>A0A2M6XC63_9BACT</name>
<gene>
    <name evidence="2" type="ORF">COT44_04255</name>
</gene>